<keyword evidence="1" id="KW-0812">Transmembrane</keyword>
<comment type="caution">
    <text evidence="3">The sequence shown here is derived from an EMBL/GenBank/DDBJ whole genome shotgun (WGS) entry which is preliminary data.</text>
</comment>
<feature type="transmembrane region" description="Helical" evidence="1">
    <location>
        <begin position="61"/>
        <end position="81"/>
    </location>
</feature>
<feature type="chain" id="PRO_5015425696" evidence="2">
    <location>
        <begin position="38"/>
        <end position="101"/>
    </location>
</feature>
<dbReference type="EMBL" id="NESQ01000153">
    <property type="protein sequence ID" value="PUU77441.1"/>
    <property type="molecule type" value="Genomic_DNA"/>
</dbReference>
<feature type="signal peptide" evidence="2">
    <location>
        <begin position="1"/>
        <end position="37"/>
    </location>
</feature>
<evidence type="ECO:0000256" key="2">
    <source>
        <dbReference type="SAM" id="SignalP"/>
    </source>
</evidence>
<gene>
    <name evidence="3" type="ORF">B9Z19DRAFT_1146172</name>
</gene>
<evidence type="ECO:0000313" key="3">
    <source>
        <dbReference type="EMBL" id="PUU77441.1"/>
    </source>
</evidence>
<organism evidence="3 4">
    <name type="scientific">Tuber borchii</name>
    <name type="common">White truffle</name>
    <dbReference type="NCBI Taxonomy" id="42251"/>
    <lineage>
        <taxon>Eukaryota</taxon>
        <taxon>Fungi</taxon>
        <taxon>Dikarya</taxon>
        <taxon>Ascomycota</taxon>
        <taxon>Pezizomycotina</taxon>
        <taxon>Pezizomycetes</taxon>
        <taxon>Pezizales</taxon>
        <taxon>Tuberaceae</taxon>
        <taxon>Tuber</taxon>
    </lineage>
</organism>
<proteinExistence type="predicted"/>
<keyword evidence="1" id="KW-0472">Membrane</keyword>
<keyword evidence="4" id="KW-1185">Reference proteome</keyword>
<accession>A0A2T6ZPM7</accession>
<reference evidence="3 4" key="1">
    <citation type="submission" date="2017-04" db="EMBL/GenBank/DDBJ databases">
        <title>Draft genome sequence of Tuber borchii Vittad., a whitish edible truffle.</title>
        <authorList>
            <consortium name="DOE Joint Genome Institute"/>
            <person name="Murat C."/>
            <person name="Kuo A."/>
            <person name="Barry K.W."/>
            <person name="Clum A."/>
            <person name="Dockter R.B."/>
            <person name="Fauchery L."/>
            <person name="Iotti M."/>
            <person name="Kohler A."/>
            <person name="Labutti K."/>
            <person name="Lindquist E.A."/>
            <person name="Lipzen A."/>
            <person name="Ohm R.A."/>
            <person name="Wang M."/>
            <person name="Grigoriev I.V."/>
            <person name="Zambonelli A."/>
            <person name="Martin F.M."/>
        </authorList>
    </citation>
    <scope>NUCLEOTIDE SEQUENCE [LARGE SCALE GENOMIC DNA]</scope>
    <source>
        <strain evidence="3 4">Tbo3840</strain>
    </source>
</reference>
<sequence>MITARLRRADRKKKMIIYHVIRLVSIICSFLPQLAESFDNYCIEAQSTKMQQAPSLKLNMFYIVLGFWGSDYLVALLRSYLPKRYRGLRAKMIINPQCRWK</sequence>
<name>A0A2T6ZPM7_TUBBO</name>
<keyword evidence="2" id="KW-0732">Signal</keyword>
<protein>
    <submittedName>
        <fullName evidence="3">Uncharacterized protein</fullName>
    </submittedName>
</protein>
<keyword evidence="1" id="KW-1133">Transmembrane helix</keyword>
<evidence type="ECO:0000313" key="4">
    <source>
        <dbReference type="Proteomes" id="UP000244722"/>
    </source>
</evidence>
<dbReference type="Proteomes" id="UP000244722">
    <property type="component" value="Unassembled WGS sequence"/>
</dbReference>
<dbReference type="AlphaFoldDB" id="A0A2T6ZPM7"/>
<evidence type="ECO:0000256" key="1">
    <source>
        <dbReference type="SAM" id="Phobius"/>
    </source>
</evidence>